<evidence type="ECO:0000256" key="8">
    <source>
        <dbReference type="SAM" id="Phobius"/>
    </source>
</evidence>
<sequence>MVKERISQSQLFALIIFFQIGSTTLFALGIEAKQDAWIAVFIALLAGIVLVWIFTEIQKHFPHQNLAEILISVLGKWIASPLIILYALSFFWTASFNLYEFSEFMVSTFFFETPISAILFLGLLLMIYSLFLGVEVIARSGEIIFPWFLGFIIIMFLLTGISGIIKPNQLLPIMENGVMPVLKASTQVITFPFGEMVIFLMYWCYVNNQQVIRKTSIWAVIIAGIILILSLILMITVLGAQLASNESISLFKVFQKINVGNFIQRLDAIGGAILFIGGFYKGLLYLYGSRMLIQTLFNIKAKHQKWLITFLVICLFCYILLYFKDVDFYRWVGLQINNKYVYPLFQITIPIFLLVIIKLKTKGKGIKKIQRM</sequence>
<feature type="transmembrane region" description="Helical" evidence="8">
    <location>
        <begin position="143"/>
        <end position="165"/>
    </location>
</feature>
<feature type="transmembrane region" description="Helical" evidence="8">
    <location>
        <begin position="217"/>
        <end position="242"/>
    </location>
</feature>
<feature type="transmembrane region" description="Helical" evidence="8">
    <location>
        <begin position="306"/>
        <end position="323"/>
    </location>
</feature>
<comment type="caution">
    <text evidence="9">The sequence shown here is derived from an EMBL/GenBank/DDBJ whole genome shotgun (WGS) entry which is preliminary data.</text>
</comment>
<dbReference type="Pfam" id="PF03845">
    <property type="entry name" value="Spore_permease"/>
    <property type="match status" value="1"/>
</dbReference>
<dbReference type="InterPro" id="IPR004761">
    <property type="entry name" value="Spore_GerAB"/>
</dbReference>
<dbReference type="EMBL" id="JAGGKT010000026">
    <property type="protein sequence ID" value="MBP1934741.1"/>
    <property type="molecule type" value="Genomic_DNA"/>
</dbReference>
<organism evidence="9 10">
    <name type="scientific">Ammoniphilus resinae</name>
    <dbReference type="NCBI Taxonomy" id="861532"/>
    <lineage>
        <taxon>Bacteria</taxon>
        <taxon>Bacillati</taxon>
        <taxon>Bacillota</taxon>
        <taxon>Bacilli</taxon>
        <taxon>Bacillales</taxon>
        <taxon>Paenibacillaceae</taxon>
        <taxon>Aneurinibacillus group</taxon>
        <taxon>Ammoniphilus</taxon>
    </lineage>
</organism>
<gene>
    <name evidence="9" type="ORF">J2Z37_004761</name>
</gene>
<dbReference type="NCBIfam" id="TIGR00912">
    <property type="entry name" value="2A0309"/>
    <property type="match status" value="1"/>
</dbReference>
<feature type="transmembrane region" description="Helical" evidence="8">
    <location>
        <begin position="185"/>
        <end position="205"/>
    </location>
</feature>
<feature type="transmembrane region" description="Helical" evidence="8">
    <location>
        <begin position="12"/>
        <end position="30"/>
    </location>
</feature>
<evidence type="ECO:0000256" key="5">
    <source>
        <dbReference type="ARBA" id="ARBA00022692"/>
    </source>
</evidence>
<reference evidence="9 10" key="1">
    <citation type="submission" date="2021-03" db="EMBL/GenBank/DDBJ databases">
        <title>Genomic Encyclopedia of Type Strains, Phase IV (KMG-IV): sequencing the most valuable type-strain genomes for metagenomic binning, comparative biology and taxonomic classification.</title>
        <authorList>
            <person name="Goeker M."/>
        </authorList>
    </citation>
    <scope>NUCLEOTIDE SEQUENCE [LARGE SCALE GENOMIC DNA]</scope>
    <source>
        <strain evidence="9 10">DSM 24738</strain>
    </source>
</reference>
<feature type="transmembrane region" description="Helical" evidence="8">
    <location>
        <begin position="36"/>
        <end position="54"/>
    </location>
</feature>
<keyword evidence="6 8" id="KW-1133">Transmembrane helix</keyword>
<dbReference type="PANTHER" id="PTHR34975">
    <property type="entry name" value="SPORE GERMINATION PROTEIN A2"/>
    <property type="match status" value="1"/>
</dbReference>
<keyword evidence="7 8" id="KW-0472">Membrane</keyword>
<dbReference type="Proteomes" id="UP001519343">
    <property type="component" value="Unassembled WGS sequence"/>
</dbReference>
<comment type="similarity">
    <text evidence="2">Belongs to the amino acid-polyamine-organocation (APC) superfamily. Spore germination protein (SGP) (TC 2.A.3.9) family.</text>
</comment>
<accession>A0ABS4GWU1</accession>
<evidence type="ECO:0000256" key="1">
    <source>
        <dbReference type="ARBA" id="ARBA00004141"/>
    </source>
</evidence>
<feature type="transmembrane region" description="Helical" evidence="8">
    <location>
        <begin position="66"/>
        <end position="92"/>
    </location>
</feature>
<keyword evidence="3" id="KW-0813">Transport</keyword>
<evidence type="ECO:0000256" key="3">
    <source>
        <dbReference type="ARBA" id="ARBA00022448"/>
    </source>
</evidence>
<keyword evidence="4" id="KW-0309">Germination</keyword>
<evidence type="ECO:0000313" key="10">
    <source>
        <dbReference type="Proteomes" id="UP001519343"/>
    </source>
</evidence>
<feature type="transmembrane region" description="Helical" evidence="8">
    <location>
        <begin position="343"/>
        <end position="361"/>
    </location>
</feature>
<feature type="transmembrane region" description="Helical" evidence="8">
    <location>
        <begin position="262"/>
        <end position="286"/>
    </location>
</feature>
<evidence type="ECO:0000256" key="2">
    <source>
        <dbReference type="ARBA" id="ARBA00007998"/>
    </source>
</evidence>
<protein>
    <submittedName>
        <fullName evidence="9">Spore germination protein KB</fullName>
    </submittedName>
</protein>
<comment type="subcellular location">
    <subcellularLocation>
        <location evidence="1">Membrane</location>
        <topology evidence="1">Multi-pass membrane protein</topology>
    </subcellularLocation>
</comment>
<feature type="transmembrane region" description="Helical" evidence="8">
    <location>
        <begin position="104"/>
        <end position="131"/>
    </location>
</feature>
<name>A0ABS4GWU1_9BACL</name>
<keyword evidence="5 8" id="KW-0812">Transmembrane</keyword>
<proteinExistence type="inferred from homology"/>
<evidence type="ECO:0000256" key="7">
    <source>
        <dbReference type="ARBA" id="ARBA00023136"/>
    </source>
</evidence>
<evidence type="ECO:0000256" key="6">
    <source>
        <dbReference type="ARBA" id="ARBA00022989"/>
    </source>
</evidence>
<evidence type="ECO:0000256" key="4">
    <source>
        <dbReference type="ARBA" id="ARBA00022544"/>
    </source>
</evidence>
<evidence type="ECO:0000313" key="9">
    <source>
        <dbReference type="EMBL" id="MBP1934741.1"/>
    </source>
</evidence>
<keyword evidence="10" id="KW-1185">Reference proteome</keyword>
<dbReference type="PANTHER" id="PTHR34975:SF2">
    <property type="entry name" value="SPORE GERMINATION PROTEIN A2"/>
    <property type="match status" value="1"/>
</dbReference>